<keyword evidence="4" id="KW-1185">Reference proteome</keyword>
<feature type="transmembrane region" description="Helical" evidence="1">
    <location>
        <begin position="124"/>
        <end position="143"/>
    </location>
</feature>
<keyword evidence="1" id="KW-1133">Transmembrane helix</keyword>
<evidence type="ECO:0000313" key="4">
    <source>
        <dbReference type="Proteomes" id="UP000580568"/>
    </source>
</evidence>
<feature type="transmembrane region" description="Helical" evidence="1">
    <location>
        <begin position="164"/>
        <end position="185"/>
    </location>
</feature>
<dbReference type="PANTHER" id="PTHR40448">
    <property type="entry name" value="TWO-COMPONENT SENSOR HISTIDINE KINASE"/>
    <property type="match status" value="1"/>
</dbReference>
<reference evidence="3 4" key="1">
    <citation type="submission" date="2020-07" db="EMBL/GenBank/DDBJ databases">
        <title>A new beta-1,3-glucan-decomposing anaerobic bacterium isolated from anoxic soil subjected to biological soil disinfestation.</title>
        <authorList>
            <person name="Ueki A."/>
            <person name="Tonouchi A."/>
        </authorList>
    </citation>
    <scope>NUCLEOTIDE SEQUENCE [LARGE SCALE GENOMIC DNA]</scope>
    <source>
        <strain evidence="3 4">TW1</strain>
    </source>
</reference>
<dbReference type="InterPro" id="IPR036890">
    <property type="entry name" value="HATPase_C_sf"/>
</dbReference>
<evidence type="ECO:0000256" key="1">
    <source>
        <dbReference type="SAM" id="Phobius"/>
    </source>
</evidence>
<proteinExistence type="predicted"/>
<gene>
    <name evidence="3" type="ORF">bsdtw1_03705</name>
</gene>
<dbReference type="GO" id="GO:0042802">
    <property type="term" value="F:identical protein binding"/>
    <property type="evidence" value="ECO:0007669"/>
    <property type="project" value="TreeGrafter"/>
</dbReference>
<dbReference type="CDD" id="cd16935">
    <property type="entry name" value="HATPase_AgrC-ComD-like"/>
    <property type="match status" value="1"/>
</dbReference>
<name>A0A6V8SQR5_9CLOT</name>
<feature type="transmembrane region" description="Helical" evidence="1">
    <location>
        <begin position="12"/>
        <end position="30"/>
    </location>
</feature>
<sequence length="439" mass="50712">MNIANSANTPWWYYAIAYWLACMLFIFQGPKRISGRLRWVVESLFLIILVGLLMLSSSVPVIFFIPCILLCVLTMLLFIYCCCEISFLNAIYLCVRAFIMGEFAASFEWQIYYYSVVHLNIPKVILVNILFLVIIHSLVYGAFYYMDVRNKIKRKNIDITARELLSVIIIGTVIFTVSNLSYVLKSSPFSSQFTSEIFIIRTLVDFGGVAILFAYHLQLEELQMKFEVEKLQNILNMQYANYEMSEKSIAMVNEKYHDLKYQITMLREDVTSKESINYLDKMEQEIKIYEAQNKTGNKILDAILTGKKMYCQSNGIELTSVVDGASVSFMNVMDISTLFGNALDNAIESVKKLTDREKRLIHLVVKKQKDFVRIRVENCYKDELEFENGLPVTTKNDKKYHGYGLKSIQNTVKKYGGSVTINTEENWFELRILIPVPKS</sequence>
<feature type="transmembrane region" description="Helical" evidence="1">
    <location>
        <begin position="37"/>
        <end position="55"/>
    </location>
</feature>
<feature type="transmembrane region" description="Helical" evidence="1">
    <location>
        <begin position="90"/>
        <end position="112"/>
    </location>
</feature>
<dbReference type="Gene3D" id="3.30.565.10">
    <property type="entry name" value="Histidine kinase-like ATPase, C-terminal domain"/>
    <property type="match status" value="1"/>
</dbReference>
<accession>A0A6V8SQR5</accession>
<dbReference type="EMBL" id="BLZR01000001">
    <property type="protein sequence ID" value="GFP77548.1"/>
    <property type="molecule type" value="Genomic_DNA"/>
</dbReference>
<feature type="domain" description="Sensor histidine kinase NatK-like C-terminal" evidence="2">
    <location>
        <begin position="330"/>
        <end position="435"/>
    </location>
</feature>
<comment type="caution">
    <text evidence="3">The sequence shown here is derived from an EMBL/GenBank/DDBJ whole genome shotgun (WGS) entry which is preliminary data.</text>
</comment>
<dbReference type="AlphaFoldDB" id="A0A6V8SQR5"/>
<dbReference type="Proteomes" id="UP000580568">
    <property type="component" value="Unassembled WGS sequence"/>
</dbReference>
<feature type="transmembrane region" description="Helical" evidence="1">
    <location>
        <begin position="61"/>
        <end position="83"/>
    </location>
</feature>
<evidence type="ECO:0000313" key="3">
    <source>
        <dbReference type="EMBL" id="GFP77548.1"/>
    </source>
</evidence>
<dbReference type="PANTHER" id="PTHR40448:SF1">
    <property type="entry name" value="TWO-COMPONENT SENSOR HISTIDINE KINASE"/>
    <property type="match status" value="1"/>
</dbReference>
<dbReference type="SUPFAM" id="SSF55874">
    <property type="entry name" value="ATPase domain of HSP90 chaperone/DNA topoisomerase II/histidine kinase"/>
    <property type="match status" value="1"/>
</dbReference>
<dbReference type="RefSeq" id="WP_183278916.1">
    <property type="nucleotide sequence ID" value="NZ_BLZR01000001.1"/>
</dbReference>
<keyword evidence="1" id="KW-0812">Transmembrane</keyword>
<feature type="transmembrane region" description="Helical" evidence="1">
    <location>
        <begin position="197"/>
        <end position="217"/>
    </location>
</feature>
<keyword evidence="1" id="KW-0472">Membrane</keyword>
<organism evidence="3 4">
    <name type="scientific">Clostridium fungisolvens</name>
    <dbReference type="NCBI Taxonomy" id="1604897"/>
    <lineage>
        <taxon>Bacteria</taxon>
        <taxon>Bacillati</taxon>
        <taxon>Bacillota</taxon>
        <taxon>Clostridia</taxon>
        <taxon>Eubacteriales</taxon>
        <taxon>Clostridiaceae</taxon>
        <taxon>Clostridium</taxon>
    </lineage>
</organism>
<dbReference type="Pfam" id="PF14501">
    <property type="entry name" value="HATPase_c_5"/>
    <property type="match status" value="1"/>
</dbReference>
<evidence type="ECO:0000259" key="2">
    <source>
        <dbReference type="Pfam" id="PF14501"/>
    </source>
</evidence>
<protein>
    <recommendedName>
        <fullName evidence="2">Sensor histidine kinase NatK-like C-terminal domain-containing protein</fullName>
    </recommendedName>
</protein>
<dbReference type="InterPro" id="IPR032834">
    <property type="entry name" value="NatK-like_C"/>
</dbReference>